<dbReference type="GO" id="GO:0004553">
    <property type="term" value="F:hydrolase activity, hydrolyzing O-glycosyl compounds"/>
    <property type="evidence" value="ECO:0007669"/>
    <property type="project" value="InterPro"/>
</dbReference>
<evidence type="ECO:0000313" key="6">
    <source>
        <dbReference type="Proteomes" id="UP000198346"/>
    </source>
</evidence>
<dbReference type="InterPro" id="IPR017853">
    <property type="entry name" value="GH"/>
</dbReference>
<dbReference type="CDD" id="cd14752">
    <property type="entry name" value="GH31_N"/>
    <property type="match status" value="2"/>
</dbReference>
<keyword evidence="2" id="KW-0326">Glycosidase</keyword>
<accession>A0A239PVT1</accession>
<dbReference type="InterPro" id="IPR033403">
    <property type="entry name" value="DUF5110"/>
</dbReference>
<dbReference type="Pfam" id="PF21365">
    <property type="entry name" value="Glyco_hydro_31_3rd"/>
    <property type="match status" value="1"/>
</dbReference>
<evidence type="ECO:0000256" key="3">
    <source>
        <dbReference type="SAM" id="SignalP"/>
    </source>
</evidence>
<gene>
    <name evidence="5" type="ORF">SAMN06297382_2128</name>
</gene>
<dbReference type="Gene3D" id="2.60.40.1760">
    <property type="entry name" value="glycosyl hydrolase (family 31)"/>
    <property type="match status" value="1"/>
</dbReference>
<comment type="similarity">
    <text evidence="1 2">Belongs to the glycosyl hydrolase 31 family.</text>
</comment>
<keyword evidence="2 5" id="KW-0378">Hydrolase</keyword>
<dbReference type="InterPro" id="IPR011013">
    <property type="entry name" value="Gal_mutarotase_sf_dom"/>
</dbReference>
<protein>
    <submittedName>
        <fullName evidence="5">Alpha-D-xyloside xylohydrolase</fullName>
    </submittedName>
</protein>
<feature type="domain" description="PA14" evidence="4">
    <location>
        <begin position="224"/>
        <end position="381"/>
    </location>
</feature>
<dbReference type="InterPro" id="IPR000322">
    <property type="entry name" value="Glyco_hydro_31_TIM"/>
</dbReference>
<dbReference type="Pfam" id="PF17137">
    <property type="entry name" value="DUF5110"/>
    <property type="match status" value="1"/>
</dbReference>
<dbReference type="PANTHER" id="PTHR43863:SF2">
    <property type="entry name" value="MALTASE-GLUCOAMYLASE"/>
    <property type="match status" value="1"/>
</dbReference>
<dbReference type="CDD" id="cd06591">
    <property type="entry name" value="GH31_xylosidase_XylS"/>
    <property type="match status" value="1"/>
</dbReference>
<dbReference type="RefSeq" id="WP_183234056.1">
    <property type="nucleotide sequence ID" value="NZ_FZQA01000004.1"/>
</dbReference>
<dbReference type="InterPro" id="IPR037524">
    <property type="entry name" value="PA14/GLEYA"/>
</dbReference>
<dbReference type="Gene3D" id="2.60.40.1180">
    <property type="entry name" value="Golgi alpha-mannosidase II"/>
    <property type="match status" value="2"/>
</dbReference>
<dbReference type="SUPFAM" id="SSF51445">
    <property type="entry name" value="(Trans)glycosidases"/>
    <property type="match status" value="1"/>
</dbReference>
<dbReference type="PANTHER" id="PTHR43863">
    <property type="entry name" value="HYDROLASE, PUTATIVE (AFU_ORTHOLOGUE AFUA_1G03140)-RELATED"/>
    <property type="match status" value="1"/>
</dbReference>
<dbReference type="SUPFAM" id="SSF74650">
    <property type="entry name" value="Galactose mutarotase-like"/>
    <property type="match status" value="1"/>
</dbReference>
<dbReference type="SUPFAM" id="SSF56988">
    <property type="entry name" value="Anthrax protective antigen"/>
    <property type="match status" value="1"/>
</dbReference>
<dbReference type="SMART" id="SM00758">
    <property type="entry name" value="PA14"/>
    <property type="match status" value="1"/>
</dbReference>
<dbReference type="AlphaFoldDB" id="A0A239PVT1"/>
<keyword evidence="6" id="KW-1185">Reference proteome</keyword>
<dbReference type="SUPFAM" id="SSF51011">
    <property type="entry name" value="Glycosyl hydrolase domain"/>
    <property type="match status" value="1"/>
</dbReference>
<sequence length="951" mass="107105">MRIFSAIGALAAAMMLAAPAAAQKGAFETTDRGVVARPTGQGAYPVRVEAIAPDILRVTAGPDDSFARARSLMIVDQGAPPAFKARRRGDVVRLETEALKADISLTTGAVTFRDAKGKKLLAERPARVFSPKTAQGEAFYAVRQLFDSDPQEGFYGLGQHQNGQMNYNGEDVELAQHNISIAMPFVLSTGGYGVLWDNNSITRFGDPRPYQPIGCALIVRDASGEPGGLTGEYYKDGVVAATLKESDPDYQFLPPDQFASGESVRGAWPEPFGETSPEKIVWTGSIEAKSAGVHKFRVYASEYLKVYVDGALVVDRWRQNWNPYYYNFELEMTPGEPKDVRIEWLPNDGYFRLLHLDPMPADERRALSLSSEVADVIDYYFIHGEDMDEIIAGYRRLTGKAVMLPRWAYGFWQSRQRYATQEELLDVLKEYRARAIPIDNIVLDWFYWPEDKWGSHDFDAARFPDPKAMVEAVHDMNARIMISVWPKFYPGTKNFDELNEKGYIYQRNLEMNTRDWVGPGYKSSFYDPYSAEARAIFWRQIEEKLDAFGFDAWWLDATEPDIHSNLSHEERALRMGPTAMGPGAEYFNSYALPNAQGVYEGERAGAEPDKRAFILTRSGFPGLQRYGAAAWSGDVVARWDDLREQIAAGVNFSMSGVPNWTFDIGGFSVESRYSSEDPAHVEEWRELNLRWFQFGAFAPIFRSHGEYPYREIFNLAPEGSEVYDSLVWHDRLRYRLLPYIYTLAADTFHRDGTIMRGLVMDFADDRNVWDIDDQYMFGPAFLVSPVHEFRARARRVYLPAGGAWYDFHTGARHEGGAWIDADAPLSRMPLFVRAGAVVPMGPDVQYSNEKPDGDVTLYVYTGADGAFSLYEDDGTSYAYERGEWSRIPIAYDDARGALTIGAREGAYAGMPQSRTFHVKWIAPEGGDGFSFDAAPDVSVRYAGEAMVIRRN</sequence>
<dbReference type="GO" id="GO:0030246">
    <property type="term" value="F:carbohydrate binding"/>
    <property type="evidence" value="ECO:0007669"/>
    <property type="project" value="InterPro"/>
</dbReference>
<proteinExistence type="inferred from homology"/>
<dbReference type="InterPro" id="IPR048395">
    <property type="entry name" value="Glyco_hydro_31_C"/>
</dbReference>
<dbReference type="InterPro" id="IPR011658">
    <property type="entry name" value="PA14_dom"/>
</dbReference>
<dbReference type="Gene3D" id="2.60.120.380">
    <property type="match status" value="1"/>
</dbReference>
<dbReference type="Gene3D" id="3.20.20.80">
    <property type="entry name" value="Glycosidases"/>
    <property type="match status" value="1"/>
</dbReference>
<dbReference type="EMBL" id="FZQA01000004">
    <property type="protein sequence ID" value="SNT74218.1"/>
    <property type="molecule type" value="Genomic_DNA"/>
</dbReference>
<reference evidence="5 6" key="1">
    <citation type="submission" date="2017-07" db="EMBL/GenBank/DDBJ databases">
        <authorList>
            <person name="Sun Z.S."/>
            <person name="Albrecht U."/>
            <person name="Echele G."/>
            <person name="Lee C.C."/>
        </authorList>
    </citation>
    <scope>NUCLEOTIDE SEQUENCE [LARGE SCALE GENOMIC DNA]</scope>
    <source>
        <strain evidence="5 6">CGMCC 1.12710</strain>
    </source>
</reference>
<feature type="signal peptide" evidence="3">
    <location>
        <begin position="1"/>
        <end position="20"/>
    </location>
</feature>
<dbReference type="Pfam" id="PF07691">
    <property type="entry name" value="PA14"/>
    <property type="match status" value="1"/>
</dbReference>
<evidence type="ECO:0000256" key="2">
    <source>
        <dbReference type="RuleBase" id="RU361185"/>
    </source>
</evidence>
<dbReference type="PROSITE" id="PS51820">
    <property type="entry name" value="PA14"/>
    <property type="match status" value="1"/>
</dbReference>
<dbReference type="InterPro" id="IPR013780">
    <property type="entry name" value="Glyco_hydro_b"/>
</dbReference>
<name>A0A239PVT1_9PROT</name>
<organism evidence="5 6">
    <name type="scientific">Amphiplicatus metriothermophilus</name>
    <dbReference type="NCBI Taxonomy" id="1519374"/>
    <lineage>
        <taxon>Bacteria</taxon>
        <taxon>Pseudomonadati</taxon>
        <taxon>Pseudomonadota</taxon>
        <taxon>Alphaproteobacteria</taxon>
        <taxon>Parvularculales</taxon>
        <taxon>Parvularculaceae</taxon>
        <taxon>Amphiplicatus</taxon>
    </lineage>
</organism>
<feature type="chain" id="PRO_5012241219" evidence="3">
    <location>
        <begin position="21"/>
        <end position="951"/>
    </location>
</feature>
<keyword evidence="3" id="KW-0732">Signal</keyword>
<dbReference type="GO" id="GO:0005975">
    <property type="term" value="P:carbohydrate metabolic process"/>
    <property type="evidence" value="ECO:0007669"/>
    <property type="project" value="InterPro"/>
</dbReference>
<dbReference type="Proteomes" id="UP000198346">
    <property type="component" value="Unassembled WGS sequence"/>
</dbReference>
<evidence type="ECO:0000313" key="5">
    <source>
        <dbReference type="EMBL" id="SNT74218.1"/>
    </source>
</evidence>
<dbReference type="InterPro" id="IPR025887">
    <property type="entry name" value="Glyco_hydro_31_N_dom"/>
</dbReference>
<dbReference type="Pfam" id="PF01055">
    <property type="entry name" value="Glyco_hydro_31_2nd"/>
    <property type="match status" value="1"/>
</dbReference>
<evidence type="ECO:0000256" key="1">
    <source>
        <dbReference type="ARBA" id="ARBA00007806"/>
    </source>
</evidence>
<dbReference type="InterPro" id="IPR051816">
    <property type="entry name" value="Glycosyl_Hydrolase_31"/>
</dbReference>
<evidence type="ECO:0000259" key="4">
    <source>
        <dbReference type="PROSITE" id="PS51820"/>
    </source>
</evidence>
<dbReference type="Pfam" id="PF13802">
    <property type="entry name" value="Gal_mutarotas_2"/>
    <property type="match status" value="1"/>
</dbReference>